<accession>A0A6N9YJD3</accession>
<keyword evidence="2" id="KW-0812">Transmembrane</keyword>
<evidence type="ECO:0000313" key="4">
    <source>
        <dbReference type="Proteomes" id="UP000469185"/>
    </source>
</evidence>
<keyword evidence="4" id="KW-1185">Reference proteome</keyword>
<name>A0A6N9YJD3_9ACTN</name>
<gene>
    <name evidence="3" type="ORF">G1H11_06855</name>
</gene>
<proteinExistence type="predicted"/>
<dbReference type="RefSeq" id="WP_163817386.1">
    <property type="nucleotide sequence ID" value="NZ_JAAGOB010000003.1"/>
</dbReference>
<reference evidence="3 4" key="1">
    <citation type="submission" date="2020-02" db="EMBL/GenBank/DDBJ databases">
        <authorList>
            <person name="Li X.-J."/>
            <person name="Feng X.-M."/>
        </authorList>
    </citation>
    <scope>NUCLEOTIDE SEQUENCE [LARGE SCALE GENOMIC DNA]</scope>
    <source>
        <strain evidence="3 4">CGMCC 4.7225</strain>
    </source>
</reference>
<dbReference type="EMBL" id="JAAGOB010000003">
    <property type="protein sequence ID" value="NED95030.1"/>
    <property type="molecule type" value="Genomic_DNA"/>
</dbReference>
<feature type="transmembrane region" description="Helical" evidence="2">
    <location>
        <begin position="43"/>
        <end position="62"/>
    </location>
</feature>
<evidence type="ECO:0000256" key="2">
    <source>
        <dbReference type="SAM" id="Phobius"/>
    </source>
</evidence>
<organism evidence="3 4">
    <name type="scientific">Phytoactinopolyspora alkaliphila</name>
    <dbReference type="NCBI Taxonomy" id="1783498"/>
    <lineage>
        <taxon>Bacteria</taxon>
        <taxon>Bacillati</taxon>
        <taxon>Actinomycetota</taxon>
        <taxon>Actinomycetes</taxon>
        <taxon>Jiangellales</taxon>
        <taxon>Jiangellaceae</taxon>
        <taxon>Phytoactinopolyspora</taxon>
    </lineage>
</organism>
<sequence>MDDSFDEHLRHRFATLGSEFPPACLPGPRAARRRGTQRTRNQITGTVLAGSIVAAVGVFGLLPPLLPADDRQLGAQAGTTASTSPGPGGHGYAPPAEASRVPSASVLELAPDPLLTNEDVNPVGDYGGFTMTSDAPPDAEWLAYRCLDDLLHVGADPFLAASWTHELESSLVQFVLRMPDTGQAERIITDHTIAPETCRDAEPERIKEVRDPASLDVDGGEEGLVWTIDDEPGPSNPGSSSSFSAVAMARAENVVVVVVFGAMDDPTHGAWDAYAARTLAHALDRALGRTFG</sequence>
<protein>
    <submittedName>
        <fullName evidence="3">Uncharacterized protein</fullName>
    </submittedName>
</protein>
<keyword evidence="2" id="KW-0472">Membrane</keyword>
<evidence type="ECO:0000313" key="3">
    <source>
        <dbReference type="EMBL" id="NED95030.1"/>
    </source>
</evidence>
<dbReference type="Proteomes" id="UP000469185">
    <property type="component" value="Unassembled WGS sequence"/>
</dbReference>
<comment type="caution">
    <text evidence="3">The sequence shown here is derived from an EMBL/GenBank/DDBJ whole genome shotgun (WGS) entry which is preliminary data.</text>
</comment>
<evidence type="ECO:0000256" key="1">
    <source>
        <dbReference type="SAM" id="MobiDB-lite"/>
    </source>
</evidence>
<feature type="region of interest" description="Disordered" evidence="1">
    <location>
        <begin position="75"/>
        <end position="102"/>
    </location>
</feature>
<keyword evidence="2" id="KW-1133">Transmembrane helix</keyword>
<dbReference type="AlphaFoldDB" id="A0A6N9YJD3"/>